<feature type="domain" description="HTH hxlR-type" evidence="4">
    <location>
        <begin position="49"/>
        <end position="147"/>
    </location>
</feature>
<dbReference type="PANTHER" id="PTHR33204">
    <property type="entry name" value="TRANSCRIPTIONAL REGULATOR, MARR FAMILY"/>
    <property type="match status" value="1"/>
</dbReference>
<dbReference type="RefSeq" id="WP_229673844.1">
    <property type="nucleotide sequence ID" value="NZ_BMJP01000002.1"/>
</dbReference>
<dbReference type="Gene3D" id="1.10.10.10">
    <property type="entry name" value="Winged helix-like DNA-binding domain superfamily/Winged helix DNA-binding domain"/>
    <property type="match status" value="1"/>
</dbReference>
<dbReference type="GO" id="GO:0003677">
    <property type="term" value="F:DNA binding"/>
    <property type="evidence" value="ECO:0007669"/>
    <property type="project" value="UniProtKB-KW"/>
</dbReference>
<dbReference type="PANTHER" id="PTHR33204:SF39">
    <property type="entry name" value="TRANSCRIPTIONAL REGULATORY PROTEIN"/>
    <property type="match status" value="1"/>
</dbReference>
<keyword evidence="3" id="KW-0804">Transcription</keyword>
<dbReference type="AlphaFoldDB" id="A0A7W9F185"/>
<sequence>MASGKRRFAPSLVTRYSFDTSHQLRTSSIPGMVNDTPFPDDYFVFRADCPSRAILDQIAEKWSMMVLAVLLREPQRFNAIKRRLEGVTQRVLTHTLRKLERNGMISRTVIEGRVLGVEYALTPLGRSLHEPFAALFTWTTSRMVEIQQHQQDYDARLDG</sequence>
<dbReference type="Pfam" id="PF01638">
    <property type="entry name" value="HxlR"/>
    <property type="match status" value="1"/>
</dbReference>
<keyword evidence="2 5" id="KW-0238">DNA-binding</keyword>
<evidence type="ECO:0000313" key="5">
    <source>
        <dbReference type="EMBL" id="MBB5729033.1"/>
    </source>
</evidence>
<dbReference type="SUPFAM" id="SSF46785">
    <property type="entry name" value="Winged helix' DNA-binding domain"/>
    <property type="match status" value="1"/>
</dbReference>
<dbReference type="PROSITE" id="PS51118">
    <property type="entry name" value="HTH_HXLR"/>
    <property type="match status" value="1"/>
</dbReference>
<accession>A0A7W9F185</accession>
<protein>
    <submittedName>
        <fullName evidence="5">DNA-binding HxlR family transcriptional regulator</fullName>
    </submittedName>
</protein>
<dbReference type="InterPro" id="IPR036388">
    <property type="entry name" value="WH-like_DNA-bd_sf"/>
</dbReference>
<dbReference type="InterPro" id="IPR036390">
    <property type="entry name" value="WH_DNA-bd_sf"/>
</dbReference>
<dbReference type="Proteomes" id="UP000546701">
    <property type="component" value="Unassembled WGS sequence"/>
</dbReference>
<keyword evidence="1" id="KW-0805">Transcription regulation</keyword>
<evidence type="ECO:0000313" key="6">
    <source>
        <dbReference type="Proteomes" id="UP000546701"/>
    </source>
</evidence>
<evidence type="ECO:0000259" key="4">
    <source>
        <dbReference type="PROSITE" id="PS51118"/>
    </source>
</evidence>
<evidence type="ECO:0000256" key="2">
    <source>
        <dbReference type="ARBA" id="ARBA00023125"/>
    </source>
</evidence>
<gene>
    <name evidence="5" type="ORF">FHS99_001511</name>
</gene>
<proteinExistence type="predicted"/>
<name>A0A7W9F185_9SPHN</name>
<dbReference type="InterPro" id="IPR002577">
    <property type="entry name" value="HTH_HxlR"/>
</dbReference>
<evidence type="ECO:0000256" key="1">
    <source>
        <dbReference type="ARBA" id="ARBA00023015"/>
    </source>
</evidence>
<comment type="caution">
    <text evidence="5">The sequence shown here is derived from an EMBL/GenBank/DDBJ whole genome shotgun (WGS) entry which is preliminary data.</text>
</comment>
<evidence type="ECO:0000256" key="3">
    <source>
        <dbReference type="ARBA" id="ARBA00023163"/>
    </source>
</evidence>
<keyword evidence="6" id="KW-1185">Reference proteome</keyword>
<reference evidence="5 6" key="1">
    <citation type="submission" date="2020-08" db="EMBL/GenBank/DDBJ databases">
        <title>Genomic Encyclopedia of Type Strains, Phase IV (KMG-IV): sequencing the most valuable type-strain genomes for metagenomic binning, comparative biology and taxonomic classification.</title>
        <authorList>
            <person name="Goeker M."/>
        </authorList>
    </citation>
    <scope>NUCLEOTIDE SEQUENCE [LARGE SCALE GENOMIC DNA]</scope>
    <source>
        <strain evidence="5 6">DSM 103336</strain>
    </source>
</reference>
<organism evidence="5 6">
    <name type="scientific">Sphingomonas prati</name>
    <dbReference type="NCBI Taxonomy" id="1843237"/>
    <lineage>
        <taxon>Bacteria</taxon>
        <taxon>Pseudomonadati</taxon>
        <taxon>Pseudomonadota</taxon>
        <taxon>Alphaproteobacteria</taxon>
        <taxon>Sphingomonadales</taxon>
        <taxon>Sphingomonadaceae</taxon>
        <taxon>Sphingomonas</taxon>
    </lineage>
</organism>
<dbReference type="EMBL" id="JACIJR010000003">
    <property type="protein sequence ID" value="MBB5729033.1"/>
    <property type="molecule type" value="Genomic_DNA"/>
</dbReference>